<accession>Q4JMV7</accession>
<dbReference type="AlphaFoldDB" id="Q4JMV7"/>
<dbReference type="SUPFAM" id="SSF101790">
    <property type="entry name" value="Aminomethyltransferase beta-barrel domain"/>
    <property type="match status" value="1"/>
</dbReference>
<dbReference type="InterPro" id="IPR028896">
    <property type="entry name" value="GcvT/YgfZ/DmdA"/>
</dbReference>
<sequence length="375" mass="40568">MRGGVMSITLSIGPRVRKSPYFESTRAAGLAAASVYNHMYMPTGYGDPAAEYERLINGVAMWDVAVERQVALKGPDALALARYLTPRNLDGLKIGQGKYAPICNYEGVLINDPVLLQVAEDEIWLSIADSDIKLWAAGIAGARGMDVRVFEPDVSPLAIQGPKAQDVVADLCGEWIRDLRYFAFRSHKIDGIPMVIARSGWSKQGGYELYLQDGSRGEELWRLVAEAGAPYGIGPGTPNYIERVESGLISYGADTDDAANPFELGLGRFMDIDQDSDFAGKKALHAIRESGVKRRFMGLLIEGEPFKGTNESPWRLSWGDGKFAGFASASAYSPRAKSNIAVAMVNIEPIETDAPVLVHTGGPVLSASVVELPIV</sequence>
<feature type="domain" description="Aminomethyltransferase C-terminal" evidence="3">
    <location>
        <begin position="294"/>
        <end position="374"/>
    </location>
</feature>
<name>Q4JMV7_9BACT</name>
<dbReference type="SUPFAM" id="SSF103025">
    <property type="entry name" value="Folate-binding domain"/>
    <property type="match status" value="1"/>
</dbReference>
<proteinExistence type="predicted"/>
<keyword evidence="4" id="KW-0808">Transferase</keyword>
<dbReference type="Pfam" id="PF08669">
    <property type="entry name" value="GCV_T_C"/>
    <property type="match status" value="1"/>
</dbReference>
<dbReference type="InterPro" id="IPR029043">
    <property type="entry name" value="GcvT/YgfZ_C"/>
</dbReference>
<dbReference type="InterPro" id="IPR013977">
    <property type="entry name" value="GcvT_C"/>
</dbReference>
<dbReference type="EMBL" id="DQ068068">
    <property type="protein sequence ID" value="AAY87206.1"/>
    <property type="molecule type" value="Genomic_DNA"/>
</dbReference>
<dbReference type="PIRSF" id="PIRSF006487">
    <property type="entry name" value="GcvT"/>
    <property type="match status" value="1"/>
</dbReference>
<dbReference type="InterPro" id="IPR006222">
    <property type="entry name" value="GCVT_N"/>
</dbReference>
<dbReference type="PANTHER" id="PTHR43757">
    <property type="entry name" value="AMINOMETHYLTRANSFERASE"/>
    <property type="match status" value="1"/>
</dbReference>
<feature type="domain" description="GCVT N-terminal" evidence="2">
    <location>
        <begin position="31"/>
        <end position="273"/>
    </location>
</feature>
<dbReference type="PANTHER" id="PTHR43757:SF2">
    <property type="entry name" value="AMINOMETHYLTRANSFERASE, MITOCHONDRIAL"/>
    <property type="match status" value="1"/>
</dbReference>
<dbReference type="GO" id="GO:0016740">
    <property type="term" value="F:transferase activity"/>
    <property type="evidence" value="ECO:0007669"/>
    <property type="project" value="UniProtKB-KW"/>
</dbReference>
<dbReference type="Pfam" id="PF01571">
    <property type="entry name" value="GCV_T"/>
    <property type="match status" value="1"/>
</dbReference>
<feature type="binding site" evidence="1">
    <location>
        <position position="208"/>
    </location>
    <ligand>
        <name>substrate</name>
    </ligand>
</feature>
<evidence type="ECO:0000259" key="3">
    <source>
        <dbReference type="Pfam" id="PF08669"/>
    </source>
</evidence>
<evidence type="ECO:0000259" key="2">
    <source>
        <dbReference type="Pfam" id="PF01571"/>
    </source>
</evidence>
<dbReference type="InterPro" id="IPR027266">
    <property type="entry name" value="TrmE/GcvT-like"/>
</dbReference>
<evidence type="ECO:0000313" key="4">
    <source>
        <dbReference type="EMBL" id="AAY87206.1"/>
    </source>
</evidence>
<reference evidence="4" key="1">
    <citation type="journal article" date="2005" name="PLoS Biol.">
        <title>New insights into metabolic properties of marine bacteria encoding proteorhodopsins.</title>
        <authorList>
            <person name="Sabehi G."/>
            <person name="Loy A."/>
            <person name="Jung K.H."/>
            <person name="Partha R."/>
            <person name="Spudich J.L."/>
            <person name="Isaacson T."/>
            <person name="Hirschberg J."/>
            <person name="Wagner M."/>
            <person name="Beja O."/>
        </authorList>
    </citation>
    <scope>NUCLEOTIDE SEQUENCE</scope>
</reference>
<protein>
    <submittedName>
        <fullName evidence="4">Predicted aminomethyl transferase family protein</fullName>
    </submittedName>
</protein>
<organism evidence="4">
    <name type="scientific">uncultured bacterium BAC17H8</name>
    <dbReference type="NCBI Taxonomy" id="332980"/>
    <lineage>
        <taxon>Bacteria</taxon>
        <taxon>environmental samples</taxon>
    </lineage>
</organism>
<dbReference type="Gene3D" id="3.30.1360.120">
    <property type="entry name" value="Probable tRNA modification gtpase trme, domain 1"/>
    <property type="match status" value="1"/>
</dbReference>
<evidence type="ECO:0000256" key="1">
    <source>
        <dbReference type="PIRSR" id="PIRSR006487-1"/>
    </source>
</evidence>